<reference evidence="7" key="1">
    <citation type="journal article" date="2021" name="Microb. Physiol.">
        <title>Proteogenomic Insights into the Physiology of Marine, Sulfate-Reducing, Filamentous Desulfonema limicola and Desulfonema magnum.</title>
        <authorList>
            <person name="Schnaars V."/>
            <person name="Wohlbrand L."/>
            <person name="Scheve S."/>
            <person name="Hinrichs C."/>
            <person name="Reinhardt R."/>
            <person name="Rabus R."/>
        </authorList>
    </citation>
    <scope>NUCLEOTIDE SEQUENCE</scope>
    <source>
        <strain evidence="7">4be13</strain>
    </source>
</reference>
<keyword evidence="3 6" id="KW-0812">Transmembrane</keyword>
<evidence type="ECO:0000313" key="7">
    <source>
        <dbReference type="EMBL" id="QTA91992.1"/>
    </source>
</evidence>
<proteinExistence type="predicted"/>
<keyword evidence="5 6" id="KW-0472">Membrane</keyword>
<dbReference type="Proteomes" id="UP000663722">
    <property type="component" value="Chromosome"/>
</dbReference>
<evidence type="ECO:0000256" key="4">
    <source>
        <dbReference type="ARBA" id="ARBA00022989"/>
    </source>
</evidence>
<keyword evidence="2" id="KW-1003">Cell membrane</keyword>
<feature type="transmembrane region" description="Helical" evidence="6">
    <location>
        <begin position="37"/>
        <end position="56"/>
    </location>
</feature>
<evidence type="ECO:0000256" key="6">
    <source>
        <dbReference type="SAM" id="Phobius"/>
    </source>
</evidence>
<evidence type="ECO:0000256" key="2">
    <source>
        <dbReference type="ARBA" id="ARBA00022475"/>
    </source>
</evidence>
<gene>
    <name evidence="7" type="ORF">dnm_080650</name>
</gene>
<dbReference type="GO" id="GO:0005886">
    <property type="term" value="C:plasma membrane"/>
    <property type="evidence" value="ECO:0007669"/>
    <property type="project" value="UniProtKB-SubCell"/>
</dbReference>
<name>A0A975GSK0_9BACT</name>
<organism evidence="7 8">
    <name type="scientific">Desulfonema magnum</name>
    <dbReference type="NCBI Taxonomy" id="45655"/>
    <lineage>
        <taxon>Bacteria</taxon>
        <taxon>Pseudomonadati</taxon>
        <taxon>Thermodesulfobacteriota</taxon>
        <taxon>Desulfobacteria</taxon>
        <taxon>Desulfobacterales</taxon>
        <taxon>Desulfococcaceae</taxon>
        <taxon>Desulfonema</taxon>
    </lineage>
</organism>
<keyword evidence="8" id="KW-1185">Reference proteome</keyword>
<feature type="transmembrane region" description="Helical" evidence="6">
    <location>
        <begin position="12"/>
        <end position="31"/>
    </location>
</feature>
<evidence type="ECO:0000256" key="1">
    <source>
        <dbReference type="ARBA" id="ARBA00004651"/>
    </source>
</evidence>
<feature type="transmembrane region" description="Helical" evidence="6">
    <location>
        <begin position="68"/>
        <end position="91"/>
    </location>
</feature>
<evidence type="ECO:0000256" key="3">
    <source>
        <dbReference type="ARBA" id="ARBA00022692"/>
    </source>
</evidence>
<dbReference type="EMBL" id="CP061800">
    <property type="protein sequence ID" value="QTA91992.1"/>
    <property type="molecule type" value="Genomic_DNA"/>
</dbReference>
<dbReference type="InterPro" id="IPR005598">
    <property type="entry name" value="ATP_synth_I"/>
</dbReference>
<protein>
    <submittedName>
        <fullName evidence="7">ATP synthase domain-containing protein</fullName>
    </submittedName>
</protein>
<feature type="transmembrane region" description="Helical" evidence="6">
    <location>
        <begin position="97"/>
        <end position="121"/>
    </location>
</feature>
<dbReference type="KEGG" id="dmm:dnm_080650"/>
<dbReference type="Pfam" id="PF03899">
    <property type="entry name" value="ATP-synt_I"/>
    <property type="match status" value="1"/>
</dbReference>
<dbReference type="RefSeq" id="WP_207679539.1">
    <property type="nucleotide sequence ID" value="NZ_CP061800.1"/>
</dbReference>
<sequence length="127" mass="14475">MEAVRQTEKKYCSRAMTVSIFVAFFFILAGQKPMGKGLILGMLFSVVNFVLMGETLPMRVGKPKNKTFFLSLGSIFARYCLIAIPLILAIKMEKFDIFAVIVGIFSVQLMIFSDHFFNFVLTRRKKN</sequence>
<evidence type="ECO:0000313" key="8">
    <source>
        <dbReference type="Proteomes" id="UP000663722"/>
    </source>
</evidence>
<accession>A0A975GSK0</accession>
<comment type="subcellular location">
    <subcellularLocation>
        <location evidence="1">Cell membrane</location>
        <topology evidence="1">Multi-pass membrane protein</topology>
    </subcellularLocation>
</comment>
<evidence type="ECO:0000256" key="5">
    <source>
        <dbReference type="ARBA" id="ARBA00023136"/>
    </source>
</evidence>
<dbReference type="AlphaFoldDB" id="A0A975GSK0"/>
<keyword evidence="4 6" id="KW-1133">Transmembrane helix</keyword>